<keyword evidence="2" id="KW-0342">GTP-binding</keyword>
<evidence type="ECO:0000256" key="1">
    <source>
        <dbReference type="ARBA" id="ARBA00022741"/>
    </source>
</evidence>
<dbReference type="AlphaFoldDB" id="A0A8B7NCS5"/>
<dbReference type="GO" id="GO:0005525">
    <property type="term" value="F:GTP binding"/>
    <property type="evidence" value="ECO:0007669"/>
    <property type="project" value="UniProtKB-KW"/>
</dbReference>
<dbReference type="SMART" id="SM00173">
    <property type="entry name" value="RAS"/>
    <property type="match status" value="1"/>
</dbReference>
<accession>A0A8B7NCS5</accession>
<dbReference type="Proteomes" id="UP000694843">
    <property type="component" value="Unplaced"/>
</dbReference>
<dbReference type="NCBIfam" id="TIGR00231">
    <property type="entry name" value="small_GTP"/>
    <property type="match status" value="1"/>
</dbReference>
<dbReference type="KEGG" id="hazt:108668663"/>
<dbReference type="PROSITE" id="PS51421">
    <property type="entry name" value="RAS"/>
    <property type="match status" value="1"/>
</dbReference>
<keyword evidence="1" id="KW-0547">Nucleotide-binding</keyword>
<dbReference type="SMART" id="SM00176">
    <property type="entry name" value="RAN"/>
    <property type="match status" value="1"/>
</dbReference>
<sequence>MYIEDHFSTEGPALKCAKEEDVGVGIKVVVVGNGAVGKSSLIQRYCCGTFRQSYCRTIGADFLERHTNCGGRSVHLMLWDTAGQEEFATITRAYYRGASCCILAFSTTDPESLAAVPFWKEKVEQVCGQIPTVLVQTKIDLLGVTANVNQSRVEELAAELGVRLFRTSALEDHNVDPVFLYLAEKCLELMSRSCSVVTPLTKDMFGAADKLRRGDTIVLRSKKNGKFKFNYISRPPCWIV</sequence>
<dbReference type="RefSeq" id="XP_018011395.1">
    <property type="nucleotide sequence ID" value="XM_018155906.2"/>
</dbReference>
<dbReference type="SMART" id="SM00174">
    <property type="entry name" value="RHO"/>
    <property type="match status" value="1"/>
</dbReference>
<dbReference type="OrthoDB" id="6585768at2759"/>
<evidence type="ECO:0000313" key="3">
    <source>
        <dbReference type="Proteomes" id="UP000694843"/>
    </source>
</evidence>
<evidence type="ECO:0000313" key="4">
    <source>
        <dbReference type="RefSeq" id="XP_018011395.1"/>
    </source>
</evidence>
<dbReference type="FunFam" id="3.40.50.300:FF:001329">
    <property type="entry name" value="Small GTP-binding protein, putative"/>
    <property type="match status" value="1"/>
</dbReference>
<dbReference type="PROSITE" id="PS51420">
    <property type="entry name" value="RHO"/>
    <property type="match status" value="1"/>
</dbReference>
<dbReference type="InterPro" id="IPR050227">
    <property type="entry name" value="Rab"/>
</dbReference>
<dbReference type="InterPro" id="IPR027417">
    <property type="entry name" value="P-loop_NTPase"/>
</dbReference>
<reference evidence="4" key="1">
    <citation type="submission" date="2025-08" db="UniProtKB">
        <authorList>
            <consortium name="RefSeq"/>
        </authorList>
    </citation>
    <scope>IDENTIFICATION</scope>
    <source>
        <tissue evidence="4">Whole organism</tissue>
    </source>
</reference>
<dbReference type="OMA" id="CKGTFTK"/>
<dbReference type="InterPro" id="IPR001806">
    <property type="entry name" value="Small_GTPase"/>
</dbReference>
<proteinExistence type="predicted"/>
<gene>
    <name evidence="4" type="primary">LOC108668663</name>
</gene>
<protein>
    <submittedName>
        <fullName evidence="4">Ras-related protein Rab-23-like</fullName>
    </submittedName>
</protein>
<name>A0A8B7NCS5_HYAAZ</name>
<keyword evidence="3" id="KW-1185">Reference proteome</keyword>
<dbReference type="PANTHER" id="PTHR47977">
    <property type="entry name" value="RAS-RELATED PROTEIN RAB"/>
    <property type="match status" value="1"/>
</dbReference>
<dbReference type="InterPro" id="IPR005225">
    <property type="entry name" value="Small_GTP-bd"/>
</dbReference>
<dbReference type="Gene3D" id="3.40.50.300">
    <property type="entry name" value="P-loop containing nucleotide triphosphate hydrolases"/>
    <property type="match status" value="1"/>
</dbReference>
<dbReference type="SMART" id="SM00175">
    <property type="entry name" value="RAB"/>
    <property type="match status" value="1"/>
</dbReference>
<dbReference type="GO" id="GO:0003924">
    <property type="term" value="F:GTPase activity"/>
    <property type="evidence" value="ECO:0007669"/>
    <property type="project" value="InterPro"/>
</dbReference>
<organism evidence="3 4">
    <name type="scientific">Hyalella azteca</name>
    <name type="common">Amphipod</name>
    <dbReference type="NCBI Taxonomy" id="294128"/>
    <lineage>
        <taxon>Eukaryota</taxon>
        <taxon>Metazoa</taxon>
        <taxon>Ecdysozoa</taxon>
        <taxon>Arthropoda</taxon>
        <taxon>Crustacea</taxon>
        <taxon>Multicrustacea</taxon>
        <taxon>Malacostraca</taxon>
        <taxon>Eumalacostraca</taxon>
        <taxon>Peracarida</taxon>
        <taxon>Amphipoda</taxon>
        <taxon>Senticaudata</taxon>
        <taxon>Talitrida</taxon>
        <taxon>Talitroidea</taxon>
        <taxon>Hyalellidae</taxon>
        <taxon>Hyalella</taxon>
    </lineage>
</organism>
<evidence type="ECO:0000256" key="2">
    <source>
        <dbReference type="ARBA" id="ARBA00023134"/>
    </source>
</evidence>
<dbReference type="PRINTS" id="PR00449">
    <property type="entry name" value="RASTRNSFRMNG"/>
</dbReference>
<dbReference type="CTD" id="51715"/>
<dbReference type="GeneID" id="108668663"/>
<dbReference type="PROSITE" id="PS51419">
    <property type="entry name" value="RAB"/>
    <property type="match status" value="1"/>
</dbReference>
<dbReference type="SUPFAM" id="SSF52540">
    <property type="entry name" value="P-loop containing nucleoside triphosphate hydrolases"/>
    <property type="match status" value="1"/>
</dbReference>
<dbReference type="Pfam" id="PF00071">
    <property type="entry name" value="Ras"/>
    <property type="match status" value="1"/>
</dbReference>